<feature type="region of interest" description="Disordered" evidence="1">
    <location>
        <begin position="1"/>
        <end position="46"/>
    </location>
</feature>
<proteinExistence type="predicted"/>
<evidence type="ECO:0000313" key="2">
    <source>
        <dbReference type="EMBL" id="MBW0540317.1"/>
    </source>
</evidence>
<dbReference type="AlphaFoldDB" id="A0A9Q3FN60"/>
<protein>
    <submittedName>
        <fullName evidence="2">Uncharacterized protein</fullName>
    </submittedName>
</protein>
<evidence type="ECO:0000313" key="3">
    <source>
        <dbReference type="Proteomes" id="UP000765509"/>
    </source>
</evidence>
<sequence>MPSTRSQASYNPSRSSQKADNTVLPSNRADNATRSLSEHIKSQPEGLKQCIAAQRVPDPCKSVEKQHELLPDCEKVSGQSQHLKATQWMASIDGKEKNDAFNRRMEEKQPSSTQASAKNRPSSQQQRQLQCEKEATSSEQGQRQSTSYRALQQGLQNPKDSAECHGKMYFRWQEQ</sequence>
<reference evidence="2" key="1">
    <citation type="submission" date="2021-03" db="EMBL/GenBank/DDBJ databases">
        <title>Draft genome sequence of rust myrtle Austropuccinia psidii MF-1, a brazilian biotype.</title>
        <authorList>
            <person name="Quecine M.C."/>
            <person name="Pachon D.M.R."/>
            <person name="Bonatelli M.L."/>
            <person name="Correr F.H."/>
            <person name="Franceschini L.M."/>
            <person name="Leite T.F."/>
            <person name="Margarido G.R.A."/>
            <person name="Almeida C.A."/>
            <person name="Ferrarezi J.A."/>
            <person name="Labate C.A."/>
        </authorList>
    </citation>
    <scope>NUCLEOTIDE SEQUENCE</scope>
    <source>
        <strain evidence="2">MF-1</strain>
    </source>
</reference>
<feature type="compositionally biased region" description="Polar residues" evidence="1">
    <location>
        <begin position="1"/>
        <end position="35"/>
    </location>
</feature>
<feature type="compositionally biased region" description="Polar residues" evidence="1">
    <location>
        <begin position="110"/>
        <end position="129"/>
    </location>
</feature>
<dbReference type="Proteomes" id="UP000765509">
    <property type="component" value="Unassembled WGS sequence"/>
</dbReference>
<accession>A0A9Q3FN60</accession>
<feature type="region of interest" description="Disordered" evidence="1">
    <location>
        <begin position="74"/>
        <end position="175"/>
    </location>
</feature>
<gene>
    <name evidence="2" type="ORF">O181_080032</name>
</gene>
<feature type="compositionally biased region" description="Basic and acidic residues" evidence="1">
    <location>
        <begin position="93"/>
        <end position="109"/>
    </location>
</feature>
<name>A0A9Q3FN60_9BASI</name>
<evidence type="ECO:0000256" key="1">
    <source>
        <dbReference type="SAM" id="MobiDB-lite"/>
    </source>
</evidence>
<dbReference type="EMBL" id="AVOT02044972">
    <property type="protein sequence ID" value="MBW0540317.1"/>
    <property type="molecule type" value="Genomic_DNA"/>
</dbReference>
<comment type="caution">
    <text evidence="2">The sequence shown here is derived from an EMBL/GenBank/DDBJ whole genome shotgun (WGS) entry which is preliminary data.</text>
</comment>
<organism evidence="2 3">
    <name type="scientific">Austropuccinia psidii MF-1</name>
    <dbReference type="NCBI Taxonomy" id="1389203"/>
    <lineage>
        <taxon>Eukaryota</taxon>
        <taxon>Fungi</taxon>
        <taxon>Dikarya</taxon>
        <taxon>Basidiomycota</taxon>
        <taxon>Pucciniomycotina</taxon>
        <taxon>Pucciniomycetes</taxon>
        <taxon>Pucciniales</taxon>
        <taxon>Sphaerophragmiaceae</taxon>
        <taxon>Austropuccinia</taxon>
    </lineage>
</organism>
<keyword evidence="3" id="KW-1185">Reference proteome</keyword>
<feature type="compositionally biased region" description="Polar residues" evidence="1">
    <location>
        <begin position="137"/>
        <end position="159"/>
    </location>
</feature>